<dbReference type="Proteomes" id="UP000545507">
    <property type="component" value="Unassembled WGS sequence"/>
</dbReference>
<keyword evidence="10" id="KW-1185">Reference proteome</keyword>
<accession>A0A7Y8GX96</accession>
<evidence type="ECO:0000256" key="2">
    <source>
        <dbReference type="ARBA" id="ARBA00006939"/>
    </source>
</evidence>
<dbReference type="Pfam" id="PF02535">
    <property type="entry name" value="Zip"/>
    <property type="match status" value="1"/>
</dbReference>
<feature type="transmembrane region" description="Helical" evidence="8">
    <location>
        <begin position="265"/>
        <end position="285"/>
    </location>
</feature>
<evidence type="ECO:0000313" key="10">
    <source>
        <dbReference type="Proteomes" id="UP000545507"/>
    </source>
</evidence>
<dbReference type="PANTHER" id="PTHR11040:SF211">
    <property type="entry name" value="ZINC TRANSPORTER ZIP11"/>
    <property type="match status" value="1"/>
</dbReference>
<keyword evidence="4 8" id="KW-0812">Transmembrane</keyword>
<comment type="similarity">
    <text evidence="2">Belongs to the ZIP transporter (TC 2.A.5) family.</text>
</comment>
<gene>
    <name evidence="9" type="ORF">F3K02_15085</name>
</gene>
<dbReference type="RefSeq" id="WP_177136467.1">
    <property type="nucleotide sequence ID" value="NZ_VYGV01000013.1"/>
</dbReference>
<dbReference type="PANTHER" id="PTHR11040">
    <property type="entry name" value="ZINC/IRON TRANSPORTER"/>
    <property type="match status" value="1"/>
</dbReference>
<dbReference type="EMBL" id="VYGV01000013">
    <property type="protein sequence ID" value="NWF46564.1"/>
    <property type="molecule type" value="Genomic_DNA"/>
</dbReference>
<proteinExistence type="inferred from homology"/>
<evidence type="ECO:0000256" key="5">
    <source>
        <dbReference type="ARBA" id="ARBA00022833"/>
    </source>
</evidence>
<evidence type="ECO:0000256" key="1">
    <source>
        <dbReference type="ARBA" id="ARBA00004651"/>
    </source>
</evidence>
<protein>
    <submittedName>
        <fullName evidence="9">ZIP family metal transporter</fullName>
    </submittedName>
</protein>
<feature type="transmembrane region" description="Helical" evidence="8">
    <location>
        <begin position="291"/>
        <end position="309"/>
    </location>
</feature>
<dbReference type="GO" id="GO:0005886">
    <property type="term" value="C:plasma membrane"/>
    <property type="evidence" value="ECO:0007669"/>
    <property type="project" value="UniProtKB-SubCell"/>
</dbReference>
<keyword evidence="3" id="KW-1003">Cell membrane</keyword>
<dbReference type="GO" id="GO:0005385">
    <property type="term" value="F:zinc ion transmembrane transporter activity"/>
    <property type="evidence" value="ECO:0007669"/>
    <property type="project" value="TreeGrafter"/>
</dbReference>
<reference evidence="9 10" key="1">
    <citation type="submission" date="2019-09" db="EMBL/GenBank/DDBJ databases">
        <title>Hydrogenophaga aromatica sp. nov., isolated from a para-xylene-degrading enrichment culture.</title>
        <authorList>
            <person name="Tancsics A."/>
            <person name="Banerjee S."/>
        </authorList>
    </citation>
    <scope>NUCLEOTIDE SEQUENCE [LARGE SCALE GENOMIC DNA]</scope>
    <source>
        <strain evidence="9 10">D2P1</strain>
    </source>
</reference>
<evidence type="ECO:0000256" key="6">
    <source>
        <dbReference type="ARBA" id="ARBA00022989"/>
    </source>
</evidence>
<sequence>MTALISQIQPAWFQMQRLELPVPPHALRNALFALGVGLLLMAGLAAGSTFWAPTRVWWDATGASSAMTAGVQASLLAALATAVGALPVFLVQRVSKRQESALMSFAAGVMLAAAIFALLLPSIDAGQALLAATGSARTGAAGLTAIGLTLGMLLMIGIDRALPHEHAVLPPAATGHAAPWTTADGRDPGATQRAWLMVLAILIHNVPEGLAVGAAYAGTALGADGAAPVNAGASVALAIGLQNMPEGLIVAMALRTLGQSAGRSWAVAALSGLAEPFGAITGLALLGSLPAFYPIGLAVAAGAMIFVVSHEIIPETHRNGFEGMASVTLMAGFIFMLMLDASLG</sequence>
<evidence type="ECO:0000256" key="7">
    <source>
        <dbReference type="ARBA" id="ARBA00023136"/>
    </source>
</evidence>
<feature type="transmembrane region" description="Helical" evidence="8">
    <location>
        <begin position="140"/>
        <end position="158"/>
    </location>
</feature>
<organism evidence="9 10">
    <name type="scientific">Hydrogenophaga aromaticivorans</name>
    <dbReference type="NCBI Taxonomy" id="2610898"/>
    <lineage>
        <taxon>Bacteria</taxon>
        <taxon>Pseudomonadati</taxon>
        <taxon>Pseudomonadota</taxon>
        <taxon>Betaproteobacteria</taxon>
        <taxon>Burkholderiales</taxon>
        <taxon>Comamonadaceae</taxon>
        <taxon>Hydrogenophaga</taxon>
    </lineage>
</organism>
<keyword evidence="5" id="KW-0862">Zinc</keyword>
<dbReference type="InterPro" id="IPR003689">
    <property type="entry name" value="ZIP"/>
</dbReference>
<evidence type="ECO:0000256" key="3">
    <source>
        <dbReference type="ARBA" id="ARBA00022475"/>
    </source>
</evidence>
<comment type="caution">
    <text evidence="9">The sequence shown here is derived from an EMBL/GenBank/DDBJ whole genome shotgun (WGS) entry which is preliminary data.</text>
</comment>
<evidence type="ECO:0000313" key="9">
    <source>
        <dbReference type="EMBL" id="NWF46564.1"/>
    </source>
</evidence>
<evidence type="ECO:0000256" key="4">
    <source>
        <dbReference type="ARBA" id="ARBA00022692"/>
    </source>
</evidence>
<comment type="subcellular location">
    <subcellularLocation>
        <location evidence="1">Cell membrane</location>
        <topology evidence="1">Multi-pass membrane protein</topology>
    </subcellularLocation>
</comment>
<feature type="transmembrane region" description="Helical" evidence="8">
    <location>
        <begin position="102"/>
        <end position="120"/>
    </location>
</feature>
<keyword evidence="7 8" id="KW-0472">Membrane</keyword>
<evidence type="ECO:0000256" key="8">
    <source>
        <dbReference type="SAM" id="Phobius"/>
    </source>
</evidence>
<feature type="transmembrane region" description="Helical" evidence="8">
    <location>
        <begin position="321"/>
        <end position="339"/>
    </location>
</feature>
<name>A0A7Y8GX96_9BURK</name>
<dbReference type="AlphaFoldDB" id="A0A7Y8GX96"/>
<feature type="transmembrane region" description="Helical" evidence="8">
    <location>
        <begin position="30"/>
        <end position="51"/>
    </location>
</feature>
<feature type="transmembrane region" description="Helical" evidence="8">
    <location>
        <begin position="71"/>
        <end position="90"/>
    </location>
</feature>
<keyword evidence="6 8" id="KW-1133">Transmembrane helix</keyword>